<protein>
    <submittedName>
        <fullName evidence="2">DUF4842 domain-containing protein</fullName>
    </submittedName>
</protein>
<dbReference type="AlphaFoldDB" id="A0A412TQH1"/>
<gene>
    <name evidence="2" type="ORF">DWW57_10070</name>
</gene>
<dbReference type="Pfam" id="PF16130">
    <property type="entry name" value="DUF4842"/>
    <property type="match status" value="1"/>
</dbReference>
<accession>A0A412TQH1</accession>
<dbReference type="RefSeq" id="WP_022160403.1">
    <property type="nucleotide sequence ID" value="NZ_JADNDE010000140.1"/>
</dbReference>
<sequence>MSRILFGLVGIALISSCTRPGNLYNGGQRIANCVTSEPFEVPVQEGYATYVMYGQDTVAIVTQPMTIQIPKGMKVSTKGSTGDEISIEYEVLNDTDAKIAYNKSWQAIMFEDTRSGDYDYNDLIIHVRNLHSWNKLLIDIQPIALGSQKVIKLGCVIGNDKSEHIISEDVRKDLFGGEKGFINTQSDLQPVCYSLERRLDHELEKGKDEYASIAWFIEVDDNRYFAINADAEYSDYDLLNEEGMPYGLVVYGLNGSHGTFAYAEEKISLFEAYPDFKSWINGEVVTFGKYADKKMIYKYNYEKIPGTTKRIWDWQ</sequence>
<dbReference type="Proteomes" id="UP000284243">
    <property type="component" value="Unassembled WGS sequence"/>
</dbReference>
<reference evidence="2 3" key="1">
    <citation type="submission" date="2018-08" db="EMBL/GenBank/DDBJ databases">
        <title>A genome reference for cultivated species of the human gut microbiota.</title>
        <authorList>
            <person name="Zou Y."/>
            <person name="Xue W."/>
            <person name="Luo G."/>
        </authorList>
    </citation>
    <scope>NUCLEOTIDE SEQUENCE [LARGE SCALE GENOMIC DNA]</scope>
    <source>
        <strain evidence="2 3">AF16-14</strain>
    </source>
</reference>
<comment type="caution">
    <text evidence="2">The sequence shown here is derived from an EMBL/GenBank/DDBJ whole genome shotgun (WGS) entry which is preliminary data.</text>
</comment>
<name>A0A412TQH1_9BACT</name>
<evidence type="ECO:0000313" key="3">
    <source>
        <dbReference type="Proteomes" id="UP000284243"/>
    </source>
</evidence>
<dbReference type="EMBL" id="QRYC01000012">
    <property type="protein sequence ID" value="RGU56097.1"/>
    <property type="molecule type" value="Genomic_DNA"/>
</dbReference>
<organism evidence="2 3">
    <name type="scientific">Odoribacter splanchnicus</name>
    <dbReference type="NCBI Taxonomy" id="28118"/>
    <lineage>
        <taxon>Bacteria</taxon>
        <taxon>Pseudomonadati</taxon>
        <taxon>Bacteroidota</taxon>
        <taxon>Bacteroidia</taxon>
        <taxon>Bacteroidales</taxon>
        <taxon>Odoribacteraceae</taxon>
        <taxon>Odoribacter</taxon>
    </lineage>
</organism>
<evidence type="ECO:0000313" key="2">
    <source>
        <dbReference type="EMBL" id="RGU56097.1"/>
    </source>
</evidence>
<feature type="domain" description="DUF4842" evidence="1">
    <location>
        <begin position="221"/>
        <end position="281"/>
    </location>
</feature>
<proteinExistence type="predicted"/>
<evidence type="ECO:0000259" key="1">
    <source>
        <dbReference type="Pfam" id="PF16130"/>
    </source>
</evidence>
<dbReference type="InterPro" id="IPR032295">
    <property type="entry name" value="DUF4842"/>
</dbReference>
<dbReference type="PROSITE" id="PS51257">
    <property type="entry name" value="PROKAR_LIPOPROTEIN"/>
    <property type="match status" value="1"/>
</dbReference>